<name>A0A1J4JYC8_9EUKA</name>
<reference evidence="1" key="1">
    <citation type="submission" date="2016-10" db="EMBL/GenBank/DDBJ databases">
        <authorList>
            <person name="Benchimol M."/>
            <person name="Almeida L.G."/>
            <person name="Vasconcelos A.T."/>
            <person name="Perreira-Neves A."/>
            <person name="Rosa I.A."/>
            <person name="Tasca T."/>
            <person name="Bogo M.R."/>
            <person name="de Souza W."/>
        </authorList>
    </citation>
    <scope>NUCLEOTIDE SEQUENCE [LARGE SCALE GENOMIC DNA]</scope>
    <source>
        <strain evidence="1">K</strain>
    </source>
</reference>
<dbReference type="EMBL" id="MLAK01000863">
    <property type="protein sequence ID" value="OHT02532.1"/>
    <property type="molecule type" value="Genomic_DNA"/>
</dbReference>
<dbReference type="AlphaFoldDB" id="A0A1J4JYC8"/>
<dbReference type="Proteomes" id="UP000179807">
    <property type="component" value="Unassembled WGS sequence"/>
</dbReference>
<keyword evidence="2" id="KW-1185">Reference proteome</keyword>
<evidence type="ECO:0000313" key="2">
    <source>
        <dbReference type="Proteomes" id="UP000179807"/>
    </source>
</evidence>
<dbReference type="VEuPathDB" id="TrichDB:TRFO_30325"/>
<dbReference type="GeneID" id="94841991"/>
<organism evidence="1 2">
    <name type="scientific">Tritrichomonas foetus</name>
    <dbReference type="NCBI Taxonomy" id="1144522"/>
    <lineage>
        <taxon>Eukaryota</taxon>
        <taxon>Metamonada</taxon>
        <taxon>Parabasalia</taxon>
        <taxon>Tritrichomonadida</taxon>
        <taxon>Tritrichomonadidae</taxon>
        <taxon>Tritrichomonas</taxon>
    </lineage>
</organism>
<proteinExistence type="predicted"/>
<accession>A0A1J4JYC8</accession>
<sequence>MKFFLFYVALLFILCYHILRKLYYSIVRLFFIHMFDADVTFEPGYSFLSLKNIKISFDNREITVLLLHPSFGIHSHFQVHGVFFKNITIDDVKKAIKTTLKSFERNIPSNHFFHLTINIDEINYENQNTKFHVLDYQSIHTGSLFSVKCSKANYSDLNLECEIHEYEHQIHFHGSFPERIQILRPILNLSCRNNHFIVGETEFVGFSQIKSIWRLFSRFSSLSVRINNLQKGFYLDNTNISLVFPEFLNIYFKKDLKFTFETFNCLSDNHEFSIDVTKGIITQRIFNFESCKVRFEYRFLGLIFERNKFHYSNIIFNTFQITIVDNKSQMNSIRISISQLSENKNLTKADNFTIDLLSKDNSIANFTSTKCQFIGQSSLVCEECNLTFFSNQEQIKRSYLSIVSEIDESFTNNKYNIQASSSIFDQKIEGLCFKIIDLQFDICLKPLIYNEQAKKFVNTTFPKCDRIRNVRFISPIKFKFTCSSMVSNSSTFVDCKFRGQFGTIFGQMSFNLYFIIYSKIKTCYIVLDSFVDQQLVLLSFNIEDLELIVNNHKYSLSNTRGDNNEASFDKINMVRFEKPKQLLKPPSDSVNPYRNTKLDKLNNKKRNRRAAHFEFTEDAMKSTESFSLTNSDIMFALASSPQKMPNDKRLNFVINGSNGEISLLKQEISVETLTFNDINFFNAIIKLSSFEPSKIFAENFEVFGSSGLDLKYHIDDGKIIAKSFTISNNQTSIHTLTSYFNTAEIEEVRFDDLLMHYTNIDSKTMKITAKYASISTRKFKAELTEMKLIPKNDLWGMIADSALLYISTKYNFQLYSQWELPNLVSNVVIEGVHAMIYRKRNKVTHELNLGNFYSQKSVDSNNKYKNTLSASMCELYDISKNRIKIISVKYDSNKPVFRLLTSYKDGIFERIYLGLNEVIFTANSDITSKLMHTVEPMISYNDKLIKNKYPVCTFSETDIEIGKLKVEYFDKTKESPYDDMKLETQVTLMINEQKYTAPNLAKRIIDEINNYVHKQFSPLVNNPDYDASKMKKH</sequence>
<evidence type="ECO:0000313" key="1">
    <source>
        <dbReference type="EMBL" id="OHT02532.1"/>
    </source>
</evidence>
<protein>
    <submittedName>
        <fullName evidence="1">Uncharacterized protein</fullName>
    </submittedName>
</protein>
<comment type="caution">
    <text evidence="1">The sequence shown here is derived from an EMBL/GenBank/DDBJ whole genome shotgun (WGS) entry which is preliminary data.</text>
</comment>
<dbReference type="RefSeq" id="XP_068355668.1">
    <property type="nucleotide sequence ID" value="XM_068507287.1"/>
</dbReference>
<gene>
    <name evidence="1" type="ORF">TRFO_30325</name>
</gene>